<dbReference type="Gene3D" id="2.40.440.10">
    <property type="entry name" value="L,D-transpeptidase catalytic domain-like"/>
    <property type="match status" value="1"/>
</dbReference>
<proteinExistence type="inferred from homology"/>
<feature type="active site" description="Proton donor/acceptor" evidence="9">
    <location>
        <position position="178"/>
    </location>
</feature>
<dbReference type="Pfam" id="PF03734">
    <property type="entry name" value="YkuD"/>
    <property type="match status" value="1"/>
</dbReference>
<dbReference type="PROSITE" id="PS52029">
    <property type="entry name" value="LD_TPASE"/>
    <property type="match status" value="1"/>
</dbReference>
<keyword evidence="8 9" id="KW-0961">Cell wall biogenesis/degradation</keyword>
<dbReference type="InterPro" id="IPR050979">
    <property type="entry name" value="LD-transpeptidase"/>
</dbReference>
<comment type="caution">
    <text evidence="13">The sequence shown here is derived from an EMBL/GenBank/DDBJ whole genome shotgun (WGS) entry which is preliminary data.</text>
</comment>
<feature type="domain" description="L,D-TPase catalytic" evidence="12">
    <location>
        <begin position="93"/>
        <end position="218"/>
    </location>
</feature>
<evidence type="ECO:0000313" key="13">
    <source>
        <dbReference type="EMBL" id="NQE38437.1"/>
    </source>
</evidence>
<sequence length="219" mass="24102">MRSVANKKMVNRKFLFNQLIVLSLSAAALSVALQQQATAELMPNSSYSAIAAESVKSDRKLPNLGTPELPPLGEPFRHIPQEPKPPVTPIEEVRLVLKLRERRVYLYRQNKVQASFPVAVGKGGWETPTGNFKVIQMIKDPVWQNPWTGELIPAGPDNPLGSRWMGFWTDGKNVIGFHGTPNPESIGGAASHGCVRMFDKDAQALFEKVAVGTPVIVEH</sequence>
<gene>
    <name evidence="13" type="primary">ynhG</name>
    <name evidence="13" type="ORF">E5S67_06222</name>
</gene>
<evidence type="ECO:0000256" key="11">
    <source>
        <dbReference type="SAM" id="SignalP"/>
    </source>
</evidence>
<keyword evidence="4 13" id="KW-0808">Transferase</keyword>
<keyword evidence="14" id="KW-1185">Reference proteome</keyword>
<accession>A0ABX2D720</accession>
<dbReference type="EC" id="2.-.-.-" evidence="13"/>
<evidence type="ECO:0000256" key="3">
    <source>
        <dbReference type="ARBA" id="ARBA00022676"/>
    </source>
</evidence>
<evidence type="ECO:0000256" key="6">
    <source>
        <dbReference type="ARBA" id="ARBA00022960"/>
    </source>
</evidence>
<evidence type="ECO:0000259" key="12">
    <source>
        <dbReference type="PROSITE" id="PS52029"/>
    </source>
</evidence>
<keyword evidence="3" id="KW-0328">Glycosyltransferase</keyword>
<feature type="signal peptide" evidence="11">
    <location>
        <begin position="1"/>
        <end position="39"/>
    </location>
</feature>
<keyword evidence="11" id="KW-0732">Signal</keyword>
<protein>
    <submittedName>
        <fullName evidence="13">L,D-transpeptidase YnhG</fullName>
        <ecNumber evidence="13">2.-.-.-</ecNumber>
    </submittedName>
</protein>
<evidence type="ECO:0000256" key="9">
    <source>
        <dbReference type="PROSITE-ProRule" id="PRU01373"/>
    </source>
</evidence>
<dbReference type="PANTHER" id="PTHR30582">
    <property type="entry name" value="L,D-TRANSPEPTIDASE"/>
    <property type="match status" value="1"/>
</dbReference>
<dbReference type="PANTHER" id="PTHR30582:SF24">
    <property type="entry name" value="L,D-TRANSPEPTIDASE ERFK_SRFK-RELATED"/>
    <property type="match status" value="1"/>
</dbReference>
<feature type="region of interest" description="Disordered" evidence="10">
    <location>
        <begin position="60"/>
        <end position="85"/>
    </location>
</feature>
<dbReference type="SUPFAM" id="SSF141523">
    <property type="entry name" value="L,D-transpeptidase catalytic domain-like"/>
    <property type="match status" value="1"/>
</dbReference>
<comment type="similarity">
    <text evidence="2">Belongs to the YkuD family.</text>
</comment>
<organism evidence="13 14">
    <name type="scientific">Microcoleus asticus IPMA8</name>
    <dbReference type="NCBI Taxonomy" id="2563858"/>
    <lineage>
        <taxon>Bacteria</taxon>
        <taxon>Bacillati</taxon>
        <taxon>Cyanobacteriota</taxon>
        <taxon>Cyanophyceae</taxon>
        <taxon>Oscillatoriophycideae</taxon>
        <taxon>Oscillatoriales</taxon>
        <taxon>Microcoleaceae</taxon>
        <taxon>Microcoleus</taxon>
        <taxon>Microcoleus asticus</taxon>
    </lineage>
</organism>
<evidence type="ECO:0000256" key="4">
    <source>
        <dbReference type="ARBA" id="ARBA00022679"/>
    </source>
</evidence>
<evidence type="ECO:0000256" key="10">
    <source>
        <dbReference type="SAM" id="MobiDB-lite"/>
    </source>
</evidence>
<evidence type="ECO:0000256" key="1">
    <source>
        <dbReference type="ARBA" id="ARBA00004752"/>
    </source>
</evidence>
<dbReference type="InterPro" id="IPR038063">
    <property type="entry name" value="Transpep_catalytic_dom"/>
</dbReference>
<evidence type="ECO:0000256" key="2">
    <source>
        <dbReference type="ARBA" id="ARBA00005992"/>
    </source>
</evidence>
<dbReference type="InterPro" id="IPR005490">
    <property type="entry name" value="LD_TPept_cat_dom"/>
</dbReference>
<keyword evidence="7 9" id="KW-0573">Peptidoglycan synthesis</keyword>
<evidence type="ECO:0000256" key="5">
    <source>
        <dbReference type="ARBA" id="ARBA00022801"/>
    </source>
</evidence>
<keyword evidence="5" id="KW-0378">Hydrolase</keyword>
<dbReference type="EMBL" id="SRRZ01000225">
    <property type="protein sequence ID" value="NQE38437.1"/>
    <property type="molecule type" value="Genomic_DNA"/>
</dbReference>
<reference evidence="13 14" key="1">
    <citation type="journal article" date="2020" name="Sci. Rep.">
        <title>A novel cyanobacterial geosmin producer, revising GeoA distribution and dispersion patterns in Bacteria.</title>
        <authorList>
            <person name="Churro C."/>
            <person name="Semedo-Aguiar A.P."/>
            <person name="Silva A.D."/>
            <person name="Pereira-Leal J.B."/>
            <person name="Leite R.B."/>
        </authorList>
    </citation>
    <scope>NUCLEOTIDE SEQUENCE [LARGE SCALE GENOMIC DNA]</scope>
    <source>
        <strain evidence="13 14">IPMA8</strain>
    </source>
</reference>
<evidence type="ECO:0000256" key="8">
    <source>
        <dbReference type="ARBA" id="ARBA00023316"/>
    </source>
</evidence>
<dbReference type="Proteomes" id="UP000702425">
    <property type="component" value="Unassembled WGS sequence"/>
</dbReference>
<evidence type="ECO:0000313" key="14">
    <source>
        <dbReference type="Proteomes" id="UP000702425"/>
    </source>
</evidence>
<evidence type="ECO:0000256" key="7">
    <source>
        <dbReference type="ARBA" id="ARBA00022984"/>
    </source>
</evidence>
<feature type="active site" description="Nucleophile" evidence="9">
    <location>
        <position position="194"/>
    </location>
</feature>
<comment type="pathway">
    <text evidence="1 9">Cell wall biogenesis; peptidoglycan biosynthesis.</text>
</comment>
<dbReference type="CDD" id="cd16913">
    <property type="entry name" value="YkuD_like"/>
    <property type="match status" value="1"/>
</dbReference>
<dbReference type="GO" id="GO:0016740">
    <property type="term" value="F:transferase activity"/>
    <property type="evidence" value="ECO:0007669"/>
    <property type="project" value="UniProtKB-KW"/>
</dbReference>
<name>A0ABX2D720_9CYAN</name>
<feature type="chain" id="PRO_5047229915" evidence="11">
    <location>
        <begin position="40"/>
        <end position="219"/>
    </location>
</feature>
<keyword evidence="6 9" id="KW-0133">Cell shape</keyword>